<dbReference type="AlphaFoldDB" id="A0A285VIC1"/>
<keyword evidence="2" id="KW-1185">Reference proteome</keyword>
<reference evidence="2" key="1">
    <citation type="submission" date="2017-08" db="EMBL/GenBank/DDBJ databases">
        <authorList>
            <person name="Varghese N."/>
            <person name="Submissions S."/>
        </authorList>
    </citation>
    <scope>NUCLEOTIDE SEQUENCE [LARGE SCALE GENOMIC DNA]</scope>
    <source>
        <strain evidence="2">DSM 4725</strain>
    </source>
</reference>
<dbReference type="EMBL" id="OBQI01000010">
    <property type="protein sequence ID" value="SOC53627.1"/>
    <property type="molecule type" value="Genomic_DNA"/>
</dbReference>
<evidence type="ECO:0000313" key="2">
    <source>
        <dbReference type="Proteomes" id="UP000219435"/>
    </source>
</evidence>
<gene>
    <name evidence="1" type="ORF">SAMN05660748_0001</name>
</gene>
<organism evidence="1 2">
    <name type="scientific">Blastococcus aggregatus</name>
    <dbReference type="NCBI Taxonomy" id="38502"/>
    <lineage>
        <taxon>Bacteria</taxon>
        <taxon>Bacillati</taxon>
        <taxon>Actinomycetota</taxon>
        <taxon>Actinomycetes</taxon>
        <taxon>Geodermatophilales</taxon>
        <taxon>Geodermatophilaceae</taxon>
        <taxon>Blastococcus</taxon>
    </lineage>
</organism>
<evidence type="ECO:0000313" key="1">
    <source>
        <dbReference type="EMBL" id="SOC53627.1"/>
    </source>
</evidence>
<dbReference type="Proteomes" id="UP000219435">
    <property type="component" value="Unassembled WGS sequence"/>
</dbReference>
<dbReference type="Pfam" id="PF14022">
    <property type="entry name" value="DUF4238"/>
    <property type="match status" value="1"/>
</dbReference>
<name>A0A285VIC1_9ACTN</name>
<proteinExistence type="predicted"/>
<evidence type="ECO:0008006" key="3">
    <source>
        <dbReference type="Google" id="ProtNLM"/>
    </source>
</evidence>
<dbReference type="InterPro" id="IPR025332">
    <property type="entry name" value="DUF4238"/>
</dbReference>
<feature type="non-terminal residue" evidence="1">
    <location>
        <position position="307"/>
    </location>
</feature>
<accession>A0A285VIC1</accession>
<sequence>MYLRNFADERSMLRVAHRDNVNRTFLSTVNRACNEVGFYEWRPGLTADEVDDPEVLDPEHIEGLLSVFEGRAAAPIKRILSSGQPPRTAQDRYDLVHFVALQAARGRRFREDLSQVATWATRRSVRESIQAEKAAEWLRARGEPHGPQDVEAFVDRVLGPDGLTLRPDQTFAIQQALAFAYLRLAPRLWTRPWHVVRFDEPALLTSDEPVVAWHSEDEPVTAVTAPVVWLPLGRQSLLEIRGDGAQGPDGTRVADLHDARRVNALVAAQAERWIMHHPDDHDLLADIDVGPRTRWTEEVLDTRITGD</sequence>
<protein>
    <recommendedName>
        <fullName evidence="3">DUF4238 domain-containing protein</fullName>
    </recommendedName>
</protein>